<dbReference type="AlphaFoldDB" id="A0A1Y1KWN6"/>
<accession>A0A1Y1KWN6</accession>
<sequence length="185" mass="21345">MFSAMDAYVDMQGFRGALNEFIPKEISIVSSEGPKCTTLLIKPPQNYSITATMKKEIRYLEDYYHGLKWTSGHIRYENFEEELRTLLQPFSKIYVKGLEKQYILNFLNKPIINAEDCGCPSLKKLKKEFGGIRCLNHNSETLMCSQENALMLYEWTQISSTDEFPRTSTSPESHTGFCKAWCFCS</sequence>
<organism evidence="1">
    <name type="scientific">Photinus pyralis</name>
    <name type="common">Common eastern firefly</name>
    <name type="synonym">Lampyris pyralis</name>
    <dbReference type="NCBI Taxonomy" id="7054"/>
    <lineage>
        <taxon>Eukaryota</taxon>
        <taxon>Metazoa</taxon>
        <taxon>Ecdysozoa</taxon>
        <taxon>Arthropoda</taxon>
        <taxon>Hexapoda</taxon>
        <taxon>Insecta</taxon>
        <taxon>Pterygota</taxon>
        <taxon>Neoptera</taxon>
        <taxon>Endopterygota</taxon>
        <taxon>Coleoptera</taxon>
        <taxon>Polyphaga</taxon>
        <taxon>Elateriformia</taxon>
        <taxon>Elateroidea</taxon>
        <taxon>Lampyridae</taxon>
        <taxon>Lampyrinae</taxon>
        <taxon>Photinus</taxon>
    </lineage>
</organism>
<dbReference type="EMBL" id="GEZM01075410">
    <property type="protein sequence ID" value="JAV64085.1"/>
    <property type="molecule type" value="Transcribed_RNA"/>
</dbReference>
<dbReference type="EMBL" id="GEZM01075409">
    <property type="protein sequence ID" value="JAV64089.1"/>
    <property type="molecule type" value="Transcribed_RNA"/>
</dbReference>
<evidence type="ECO:0000313" key="1">
    <source>
        <dbReference type="EMBL" id="JAV64085.1"/>
    </source>
</evidence>
<reference evidence="1" key="1">
    <citation type="journal article" date="2016" name="Sci. Rep.">
        <title>Molecular characterization of firefly nuptial gifts: a multi-omics approach sheds light on postcopulatory sexual selection.</title>
        <authorList>
            <person name="Al-Wathiqui N."/>
            <person name="Fallon T.R."/>
            <person name="South A."/>
            <person name="Weng J.K."/>
            <person name="Lewis S.M."/>
        </authorList>
    </citation>
    <scope>NUCLEOTIDE SEQUENCE</scope>
</reference>
<name>A0A1Y1KWN6_PHOPY</name>
<proteinExistence type="predicted"/>
<protein>
    <submittedName>
        <fullName evidence="1">Uncharacterized protein</fullName>
    </submittedName>
</protein>